<dbReference type="AlphaFoldDB" id="A0A244EVA5"/>
<dbReference type="Gene3D" id="2.40.30.170">
    <property type="match status" value="1"/>
</dbReference>
<evidence type="ECO:0000259" key="3">
    <source>
        <dbReference type="Pfam" id="PF25885"/>
    </source>
</evidence>
<dbReference type="PANTHER" id="PTHR30469">
    <property type="entry name" value="MULTIDRUG RESISTANCE PROTEIN MDTA"/>
    <property type="match status" value="1"/>
</dbReference>
<dbReference type="Proteomes" id="UP000195128">
    <property type="component" value="Unassembled WGS sequence"/>
</dbReference>
<feature type="domain" description="YknX-like C-terminal permuted SH3-like" evidence="4">
    <location>
        <begin position="293"/>
        <end position="361"/>
    </location>
</feature>
<dbReference type="RefSeq" id="WP_256898125.1">
    <property type="nucleotide sequence ID" value="NZ_MTSA01000003.1"/>
</dbReference>
<sequence>MRLDRRKRAWSLLTLGVVLLFGVLIWHRSDSSAPETVSDTSSLSVETTQAQKQVWPNEVTASGRLLPWQEAVISAETGSLRIASLHADIGDKVSKGQLLATLSQDSLLAEQSKQQATVDQAQANLRKAQSDLRRAEVVGTTGVLSSQQSEQYRIAVDTAKAELAAARADMQSIRIRLGQTRIVAVDDGTVSSRSALLGSVVDAGTEMFRLERGSRIEWQAELDARQLISVRPGQQARLTLPGGQSVAGQVRLVSPILDRTTGRALVYVALPPDTGARSGMYASGHIELASAPALTVPDSAVILRDGRSWVFVVGADNRVTQRRVDVGRRRDNALEIVSGVDQQQTLVLSGGAFLSDGAQVTPVASRATQP</sequence>
<dbReference type="Gene3D" id="2.40.420.20">
    <property type="match status" value="1"/>
</dbReference>
<comment type="similarity">
    <text evidence="1">Belongs to the membrane fusion protein (MFP) (TC 8.A.1) family.</text>
</comment>
<dbReference type="NCBIfam" id="TIGR01730">
    <property type="entry name" value="RND_mfp"/>
    <property type="match status" value="1"/>
</dbReference>
<protein>
    <submittedName>
        <fullName evidence="5">Efflux transporter periplasmic adaptor subunit</fullName>
    </submittedName>
</protein>
<dbReference type="Gene3D" id="1.10.287.470">
    <property type="entry name" value="Helix hairpin bin"/>
    <property type="match status" value="1"/>
</dbReference>
<comment type="caution">
    <text evidence="5">The sequence shown here is derived from an EMBL/GenBank/DDBJ whole genome shotgun (WGS) entry which is preliminary data.</text>
</comment>
<dbReference type="InterPro" id="IPR058637">
    <property type="entry name" value="YknX-like_C"/>
</dbReference>
<dbReference type="Pfam" id="PF25989">
    <property type="entry name" value="YknX_C"/>
    <property type="match status" value="1"/>
</dbReference>
<dbReference type="GO" id="GO:1990281">
    <property type="term" value="C:efflux pump complex"/>
    <property type="evidence" value="ECO:0007669"/>
    <property type="project" value="TreeGrafter"/>
</dbReference>
<dbReference type="EMBL" id="MTSA01000003">
    <property type="protein sequence ID" value="OUM08459.1"/>
    <property type="molecule type" value="Genomic_DNA"/>
</dbReference>
<evidence type="ECO:0000313" key="6">
    <source>
        <dbReference type="Proteomes" id="UP000195128"/>
    </source>
</evidence>
<dbReference type="SUPFAM" id="SSF111369">
    <property type="entry name" value="HlyD-like secretion proteins"/>
    <property type="match status" value="1"/>
</dbReference>
<dbReference type="GO" id="GO:0015562">
    <property type="term" value="F:efflux transmembrane transporter activity"/>
    <property type="evidence" value="ECO:0007669"/>
    <property type="project" value="TreeGrafter"/>
</dbReference>
<evidence type="ECO:0000313" key="5">
    <source>
        <dbReference type="EMBL" id="OUM08459.1"/>
    </source>
</evidence>
<organism evidence="5 6">
    <name type="scientific">Pseudomonas syringae</name>
    <dbReference type="NCBI Taxonomy" id="317"/>
    <lineage>
        <taxon>Bacteria</taxon>
        <taxon>Pseudomonadati</taxon>
        <taxon>Pseudomonadota</taxon>
        <taxon>Gammaproteobacteria</taxon>
        <taxon>Pseudomonadales</taxon>
        <taxon>Pseudomonadaceae</taxon>
        <taxon>Pseudomonas</taxon>
    </lineage>
</organism>
<name>A0A244EVA5_PSESX</name>
<gene>
    <name evidence="5" type="ORF">BW686_03825</name>
</gene>
<reference evidence="5 6" key="1">
    <citation type="submission" date="2017-01" db="EMBL/GenBank/DDBJ databases">
        <authorList>
            <person name="Mah S.A."/>
            <person name="Swanson W.J."/>
            <person name="Moy G.W."/>
            <person name="Vacquier V.D."/>
        </authorList>
    </citation>
    <scope>NUCLEOTIDE SEQUENCE [LARGE SCALE GENOMIC DNA]</scope>
    <source>
        <strain evidence="5">PDD-32b-74</strain>
    </source>
</reference>
<dbReference type="Gene3D" id="2.40.50.100">
    <property type="match status" value="1"/>
</dbReference>
<evidence type="ECO:0000256" key="1">
    <source>
        <dbReference type="ARBA" id="ARBA00009477"/>
    </source>
</evidence>
<proteinExistence type="inferred from homology"/>
<feature type="coiled-coil region" evidence="2">
    <location>
        <begin position="111"/>
        <end position="176"/>
    </location>
</feature>
<accession>A0A244EVA5</accession>
<evidence type="ECO:0000259" key="4">
    <source>
        <dbReference type="Pfam" id="PF25989"/>
    </source>
</evidence>
<evidence type="ECO:0000256" key="2">
    <source>
        <dbReference type="SAM" id="Coils"/>
    </source>
</evidence>
<keyword evidence="2" id="KW-0175">Coiled coil</keyword>
<dbReference type="Pfam" id="PF25885">
    <property type="entry name" value="HH_EMRA"/>
    <property type="match status" value="1"/>
</dbReference>
<dbReference type="PANTHER" id="PTHR30469:SF15">
    <property type="entry name" value="HLYD FAMILY OF SECRETION PROTEINS"/>
    <property type="match status" value="1"/>
</dbReference>
<dbReference type="InterPro" id="IPR006143">
    <property type="entry name" value="RND_pump_MFP"/>
</dbReference>
<dbReference type="InterPro" id="IPR058633">
    <property type="entry name" value="EmrA/FarA_HH"/>
</dbReference>
<feature type="domain" description="Multidrug export protein EmrA/FarA alpha-helical hairpin" evidence="3">
    <location>
        <begin position="106"/>
        <end position="182"/>
    </location>
</feature>